<feature type="compositionally biased region" description="Low complexity" evidence="1">
    <location>
        <begin position="24"/>
        <end position="40"/>
    </location>
</feature>
<dbReference type="PANTHER" id="PTHR43591">
    <property type="entry name" value="METHYLTRANSFERASE"/>
    <property type="match status" value="1"/>
</dbReference>
<dbReference type="GO" id="GO:0008168">
    <property type="term" value="F:methyltransferase activity"/>
    <property type="evidence" value="ECO:0007669"/>
    <property type="project" value="TreeGrafter"/>
</dbReference>
<dbReference type="Proteomes" id="UP000650833">
    <property type="component" value="Unassembled WGS sequence"/>
</dbReference>
<dbReference type="EMBL" id="JAEPRC010000505">
    <property type="protein sequence ID" value="KAG2195827.1"/>
    <property type="molecule type" value="Genomic_DNA"/>
</dbReference>
<organism evidence="2 3">
    <name type="scientific">Mucor plumbeus</name>
    <dbReference type="NCBI Taxonomy" id="97098"/>
    <lineage>
        <taxon>Eukaryota</taxon>
        <taxon>Fungi</taxon>
        <taxon>Fungi incertae sedis</taxon>
        <taxon>Mucoromycota</taxon>
        <taxon>Mucoromycotina</taxon>
        <taxon>Mucoromycetes</taxon>
        <taxon>Mucorales</taxon>
        <taxon>Mucorineae</taxon>
        <taxon>Mucoraceae</taxon>
        <taxon>Mucor</taxon>
    </lineage>
</organism>
<dbReference type="OrthoDB" id="2013972at2759"/>
<comment type="caution">
    <text evidence="2">The sequence shown here is derived from an EMBL/GenBank/DDBJ whole genome shotgun (WGS) entry which is preliminary data.</text>
</comment>
<sequence length="477" mass="55603">MGNSVSNEHQNTDKKALKLRRQSNRSTFSNRFSSACSTSSTDKEWSSSDCQHQRQDSHSSTKHGILCRLKNKNNDQHQKSNDDTSHKKPPILDIFTKNNTSEEMMGSNSSTKSTSLYSSPQSMQTEFPIIDKYTDSQMTLLEINQHHHYQQQQQQNPLVGYYDNQSISSINSMFTARTTNDTNSTLTTSPQSYSSELMLKELYMLCETSPERRRDRDRRHRQHYLLKRTWGKNYQIPLENPTLIIDWCCATAVWDIELAFEFPNAQIVGIDYESVTVASLTNTVKNFSFHNAMIHQGETGLKEFGANQVDYIMMRDVWLVNTPACKWSNLLQDIFRILKPGGYIEIYEQDTNFKSMGPNLTILEQWSDRFYEAIKLDRNTNSELASYLKNTGYTNVKEKSIELPIGEWPNSEEMKETGYLQKDITERRFRESKRWYCKFNNLSEREYTKTLIQAIDECDEYNTTVRSFYYSAQKPPL</sequence>
<dbReference type="SUPFAM" id="SSF53335">
    <property type="entry name" value="S-adenosyl-L-methionine-dependent methyltransferases"/>
    <property type="match status" value="1"/>
</dbReference>
<dbReference type="PANTHER" id="PTHR43591:SF105">
    <property type="entry name" value="METHYLTRANSFERASE DOMAIN-CONTAINING PROTEIN-RELATED"/>
    <property type="match status" value="1"/>
</dbReference>
<dbReference type="AlphaFoldDB" id="A0A8H7QNE8"/>
<feature type="compositionally biased region" description="Basic and acidic residues" evidence="1">
    <location>
        <begin position="41"/>
        <end position="59"/>
    </location>
</feature>
<reference evidence="2" key="1">
    <citation type="submission" date="2020-12" db="EMBL/GenBank/DDBJ databases">
        <title>Metabolic potential, ecology and presence of endohyphal bacteria is reflected in genomic diversity of Mucoromycotina.</title>
        <authorList>
            <person name="Muszewska A."/>
            <person name="Okrasinska A."/>
            <person name="Steczkiewicz K."/>
            <person name="Drgas O."/>
            <person name="Orlowska M."/>
            <person name="Perlinska-Lenart U."/>
            <person name="Aleksandrzak-Piekarczyk T."/>
            <person name="Szatraj K."/>
            <person name="Zielenkiewicz U."/>
            <person name="Pilsyk S."/>
            <person name="Malc E."/>
            <person name="Mieczkowski P."/>
            <person name="Kruszewska J.S."/>
            <person name="Biernat P."/>
            <person name="Pawlowska J."/>
        </authorList>
    </citation>
    <scope>NUCLEOTIDE SEQUENCE</scope>
    <source>
        <strain evidence="2">CBS 226.32</strain>
    </source>
</reference>
<gene>
    <name evidence="2" type="ORF">INT46_010852</name>
</gene>
<protein>
    <recommendedName>
        <fullName evidence="4">Methyltransferase domain-containing protein</fullName>
    </recommendedName>
</protein>
<dbReference type="CDD" id="cd02440">
    <property type="entry name" value="AdoMet_MTases"/>
    <property type="match status" value="1"/>
</dbReference>
<dbReference type="Gene3D" id="3.40.50.150">
    <property type="entry name" value="Vaccinia Virus protein VP39"/>
    <property type="match status" value="1"/>
</dbReference>
<feature type="compositionally biased region" description="Low complexity" evidence="1">
    <location>
        <begin position="107"/>
        <end position="120"/>
    </location>
</feature>
<accession>A0A8H7QNE8</accession>
<dbReference type="InterPro" id="IPR029063">
    <property type="entry name" value="SAM-dependent_MTases_sf"/>
</dbReference>
<evidence type="ECO:0000256" key="1">
    <source>
        <dbReference type="SAM" id="MobiDB-lite"/>
    </source>
</evidence>
<proteinExistence type="predicted"/>
<evidence type="ECO:0000313" key="3">
    <source>
        <dbReference type="Proteomes" id="UP000650833"/>
    </source>
</evidence>
<name>A0A8H7QNE8_9FUNG</name>
<feature type="region of interest" description="Disordered" evidence="1">
    <location>
        <begin position="1"/>
        <end position="120"/>
    </location>
</feature>
<dbReference type="Pfam" id="PF13489">
    <property type="entry name" value="Methyltransf_23"/>
    <property type="match status" value="1"/>
</dbReference>
<keyword evidence="3" id="KW-1185">Reference proteome</keyword>
<evidence type="ECO:0000313" key="2">
    <source>
        <dbReference type="EMBL" id="KAG2195827.1"/>
    </source>
</evidence>
<feature type="compositionally biased region" description="Basic and acidic residues" evidence="1">
    <location>
        <begin position="72"/>
        <end position="86"/>
    </location>
</feature>
<evidence type="ECO:0008006" key="4">
    <source>
        <dbReference type="Google" id="ProtNLM"/>
    </source>
</evidence>